<dbReference type="Proteomes" id="UP000177785">
    <property type="component" value="Unassembled WGS sequence"/>
</dbReference>
<dbReference type="Gene3D" id="1.10.1660.10">
    <property type="match status" value="1"/>
</dbReference>
<dbReference type="InterPro" id="IPR000551">
    <property type="entry name" value="MerR-type_HTH_dom"/>
</dbReference>
<organism evidence="2 3">
    <name type="scientific">Candidatus Ryanbacteria bacterium RIFCSPHIGHO2_01_FULL_48_27</name>
    <dbReference type="NCBI Taxonomy" id="1802115"/>
    <lineage>
        <taxon>Bacteria</taxon>
        <taxon>Candidatus Ryaniibacteriota</taxon>
    </lineage>
</organism>
<comment type="caution">
    <text evidence="2">The sequence shown here is derived from an EMBL/GenBank/DDBJ whole genome shotgun (WGS) entry which is preliminary data.</text>
</comment>
<dbReference type="GO" id="GO:0006355">
    <property type="term" value="P:regulation of DNA-templated transcription"/>
    <property type="evidence" value="ECO:0007669"/>
    <property type="project" value="InterPro"/>
</dbReference>
<proteinExistence type="predicted"/>
<dbReference type="GO" id="GO:0003677">
    <property type="term" value="F:DNA binding"/>
    <property type="evidence" value="ECO:0007669"/>
    <property type="project" value="InterPro"/>
</dbReference>
<sequence length="77" mass="9128">MERRYLTIKEASKMLGVTPLTLRNWDKKGKLIAYRHPINNYRVYRLDQVELFLRAMESGTGNIVLQSKKLKIDFLED</sequence>
<protein>
    <recommendedName>
        <fullName evidence="1">HTH merR-type domain-containing protein</fullName>
    </recommendedName>
</protein>
<evidence type="ECO:0000313" key="2">
    <source>
        <dbReference type="EMBL" id="OGZ45555.1"/>
    </source>
</evidence>
<dbReference type="PROSITE" id="PS50937">
    <property type="entry name" value="HTH_MERR_2"/>
    <property type="match status" value="1"/>
</dbReference>
<gene>
    <name evidence="2" type="ORF">A2756_00875</name>
</gene>
<accession>A0A1G2G5L0</accession>
<dbReference type="InterPro" id="IPR009061">
    <property type="entry name" value="DNA-bd_dom_put_sf"/>
</dbReference>
<evidence type="ECO:0000313" key="3">
    <source>
        <dbReference type="Proteomes" id="UP000177785"/>
    </source>
</evidence>
<dbReference type="SUPFAM" id="SSF46955">
    <property type="entry name" value="Putative DNA-binding domain"/>
    <property type="match status" value="1"/>
</dbReference>
<name>A0A1G2G5L0_9BACT</name>
<dbReference type="Pfam" id="PF00376">
    <property type="entry name" value="MerR"/>
    <property type="match status" value="1"/>
</dbReference>
<dbReference type="STRING" id="1802115.A2756_00875"/>
<dbReference type="CDD" id="cd04762">
    <property type="entry name" value="HTH_MerR-trunc"/>
    <property type="match status" value="1"/>
</dbReference>
<feature type="domain" description="HTH merR-type" evidence="1">
    <location>
        <begin position="5"/>
        <end position="54"/>
    </location>
</feature>
<dbReference type="AlphaFoldDB" id="A0A1G2G5L0"/>
<evidence type="ECO:0000259" key="1">
    <source>
        <dbReference type="PROSITE" id="PS50937"/>
    </source>
</evidence>
<dbReference type="EMBL" id="MHNL01000006">
    <property type="protein sequence ID" value="OGZ45555.1"/>
    <property type="molecule type" value="Genomic_DNA"/>
</dbReference>
<reference evidence="2 3" key="1">
    <citation type="journal article" date="2016" name="Nat. Commun.">
        <title>Thousands of microbial genomes shed light on interconnected biogeochemical processes in an aquifer system.</title>
        <authorList>
            <person name="Anantharaman K."/>
            <person name="Brown C.T."/>
            <person name="Hug L.A."/>
            <person name="Sharon I."/>
            <person name="Castelle C.J."/>
            <person name="Probst A.J."/>
            <person name="Thomas B.C."/>
            <person name="Singh A."/>
            <person name="Wilkins M.J."/>
            <person name="Karaoz U."/>
            <person name="Brodie E.L."/>
            <person name="Williams K.H."/>
            <person name="Hubbard S.S."/>
            <person name="Banfield J.F."/>
        </authorList>
    </citation>
    <scope>NUCLEOTIDE SEQUENCE [LARGE SCALE GENOMIC DNA]</scope>
</reference>